<proteinExistence type="predicted"/>
<accession>A0A0A9GWF6</accession>
<sequence length="112" mass="12003">MPQFPAESQEPTRTVHNRRSSERGAAHLPATTRTLHVDGKPSAPPQTSGPSAPLLTLLVSQAFRDLQPVRSSPSCHGSLDLLNPPRRRRRPPPSTATVGTATLGPPSSSNDW</sequence>
<feature type="compositionally biased region" description="Polar residues" evidence="1">
    <location>
        <begin position="95"/>
        <end position="112"/>
    </location>
</feature>
<name>A0A0A9GWF6_ARUDO</name>
<dbReference type="EMBL" id="GBRH01170017">
    <property type="protein sequence ID" value="JAE27879.1"/>
    <property type="molecule type" value="Transcribed_RNA"/>
</dbReference>
<protein>
    <submittedName>
        <fullName evidence="2">Uncharacterized protein</fullName>
    </submittedName>
</protein>
<feature type="region of interest" description="Disordered" evidence="1">
    <location>
        <begin position="68"/>
        <end position="112"/>
    </location>
</feature>
<reference evidence="2" key="2">
    <citation type="journal article" date="2015" name="Data Brief">
        <title>Shoot transcriptome of the giant reed, Arundo donax.</title>
        <authorList>
            <person name="Barrero R.A."/>
            <person name="Guerrero F.D."/>
            <person name="Moolhuijzen P."/>
            <person name="Goolsby J.A."/>
            <person name="Tidwell J."/>
            <person name="Bellgard S.E."/>
            <person name="Bellgard M.I."/>
        </authorList>
    </citation>
    <scope>NUCLEOTIDE SEQUENCE</scope>
    <source>
        <tissue evidence="2">Shoot tissue taken approximately 20 cm above the soil surface</tissue>
    </source>
</reference>
<feature type="region of interest" description="Disordered" evidence="1">
    <location>
        <begin position="1"/>
        <end position="53"/>
    </location>
</feature>
<organism evidence="2">
    <name type="scientific">Arundo donax</name>
    <name type="common">Giant reed</name>
    <name type="synonym">Donax arundinaceus</name>
    <dbReference type="NCBI Taxonomy" id="35708"/>
    <lineage>
        <taxon>Eukaryota</taxon>
        <taxon>Viridiplantae</taxon>
        <taxon>Streptophyta</taxon>
        <taxon>Embryophyta</taxon>
        <taxon>Tracheophyta</taxon>
        <taxon>Spermatophyta</taxon>
        <taxon>Magnoliopsida</taxon>
        <taxon>Liliopsida</taxon>
        <taxon>Poales</taxon>
        <taxon>Poaceae</taxon>
        <taxon>PACMAD clade</taxon>
        <taxon>Arundinoideae</taxon>
        <taxon>Arundineae</taxon>
        <taxon>Arundo</taxon>
    </lineage>
</organism>
<evidence type="ECO:0000256" key="1">
    <source>
        <dbReference type="SAM" id="MobiDB-lite"/>
    </source>
</evidence>
<evidence type="ECO:0000313" key="2">
    <source>
        <dbReference type="EMBL" id="JAE27879.1"/>
    </source>
</evidence>
<reference evidence="2" key="1">
    <citation type="submission" date="2014-09" db="EMBL/GenBank/DDBJ databases">
        <authorList>
            <person name="Magalhaes I.L.F."/>
            <person name="Oliveira U."/>
            <person name="Santos F.R."/>
            <person name="Vidigal T.H.D.A."/>
            <person name="Brescovit A.D."/>
            <person name="Santos A.J."/>
        </authorList>
    </citation>
    <scope>NUCLEOTIDE SEQUENCE</scope>
    <source>
        <tissue evidence="2">Shoot tissue taken approximately 20 cm above the soil surface</tissue>
    </source>
</reference>
<dbReference type="AlphaFoldDB" id="A0A0A9GWF6"/>